<evidence type="ECO:0000256" key="5">
    <source>
        <dbReference type="ARBA" id="ARBA00024042"/>
    </source>
</evidence>
<feature type="binding site" evidence="7">
    <location>
        <position position="204"/>
    </location>
    <ligand>
        <name>FMN</name>
        <dbReference type="ChEBI" id="CHEBI:58210"/>
    </ligand>
</feature>
<dbReference type="InterPro" id="IPR000262">
    <property type="entry name" value="FMN-dep_DH"/>
</dbReference>
<dbReference type="AlphaFoldDB" id="A0A930UYX1"/>
<dbReference type="InterPro" id="IPR012133">
    <property type="entry name" value="Alpha-hydoxy_acid_DH_FMN"/>
</dbReference>
<keyword evidence="3 7" id="KW-0288">FMN</keyword>
<dbReference type="CDD" id="cd02809">
    <property type="entry name" value="alpha_hydroxyacid_oxid_FMN"/>
    <property type="match status" value="1"/>
</dbReference>
<evidence type="ECO:0000256" key="7">
    <source>
        <dbReference type="PIRSR" id="PIRSR000138-2"/>
    </source>
</evidence>
<organism evidence="9 10">
    <name type="scientific">Nocardioides acrostichi</name>
    <dbReference type="NCBI Taxonomy" id="2784339"/>
    <lineage>
        <taxon>Bacteria</taxon>
        <taxon>Bacillati</taxon>
        <taxon>Actinomycetota</taxon>
        <taxon>Actinomycetes</taxon>
        <taxon>Propionibacteriales</taxon>
        <taxon>Nocardioidaceae</taxon>
        <taxon>Nocardioides</taxon>
    </lineage>
</organism>
<dbReference type="PROSITE" id="PS51349">
    <property type="entry name" value="FMN_HYDROXY_ACID_DH_2"/>
    <property type="match status" value="1"/>
</dbReference>
<evidence type="ECO:0000256" key="2">
    <source>
        <dbReference type="ARBA" id="ARBA00022630"/>
    </source>
</evidence>
<feature type="binding site" evidence="7">
    <location>
        <position position="226"/>
    </location>
    <ligand>
        <name>FMN</name>
        <dbReference type="ChEBI" id="CHEBI:58210"/>
    </ligand>
</feature>
<sequence length="327" mass="34080">MPAPMWAYLSAGAREGRTRDENRAAWADVRFRPRVMRGTGAVATETTLLGQRVATPLGVAPSSMQRVIDDDGEKAMAAGCAQAGALHVVSSNAGHVFVDIANAGREAASGTPWWLQVYVPPDRHSTAPVLAAAVDAGASAIVLTADTPYPGTKYAPAEEDWAGIDLSWHRRNFARPGEARQARDLAPADIEWLASSTGLPIVVKGVLRADDARRCVDAGARAVYVSNHGGRQLDRAVTSCSALPEVVAEVGDEVEVYVDGGVRSGLDVLAALSLGARGVLVGRPALYALAAGGSGGVAGLLRVLAEELSEALELAGCTRLEDANTLR</sequence>
<comment type="similarity">
    <text evidence="5">Belongs to the FMN-dependent alpha-hydroxy acid dehydrogenase family.</text>
</comment>
<feature type="binding site" evidence="7">
    <location>
        <begin position="282"/>
        <end position="283"/>
    </location>
    <ligand>
        <name>FMN</name>
        <dbReference type="ChEBI" id="CHEBI:58210"/>
    </ligand>
</feature>
<keyword evidence="10" id="KW-1185">Reference proteome</keyword>
<dbReference type="InterPro" id="IPR008259">
    <property type="entry name" value="FMN_hydac_DH_AS"/>
</dbReference>
<evidence type="ECO:0000256" key="6">
    <source>
        <dbReference type="PIRSR" id="PIRSR000138-1"/>
    </source>
</evidence>
<proteinExistence type="inferred from homology"/>
<dbReference type="GO" id="GO:0010181">
    <property type="term" value="F:FMN binding"/>
    <property type="evidence" value="ECO:0007669"/>
    <property type="project" value="InterPro"/>
</dbReference>
<dbReference type="InterPro" id="IPR037396">
    <property type="entry name" value="FMN_HAD"/>
</dbReference>
<evidence type="ECO:0000313" key="10">
    <source>
        <dbReference type="Proteomes" id="UP000656804"/>
    </source>
</evidence>
<gene>
    <name evidence="9" type="ORF">ISG29_17240</name>
</gene>
<evidence type="ECO:0000313" key="9">
    <source>
        <dbReference type="EMBL" id="MBF4163438.1"/>
    </source>
</evidence>
<feature type="active site" description="Proton acceptor" evidence="6">
    <location>
        <position position="228"/>
    </location>
</feature>
<feature type="binding site" evidence="7">
    <location>
        <position position="231"/>
    </location>
    <ligand>
        <name>glyoxylate</name>
        <dbReference type="ChEBI" id="CHEBI:36655"/>
    </ligand>
</feature>
<name>A0A930UYX1_9ACTN</name>
<feature type="binding site" evidence="7">
    <location>
        <position position="90"/>
    </location>
    <ligand>
        <name>FMN</name>
        <dbReference type="ChEBI" id="CHEBI:58210"/>
    </ligand>
</feature>
<dbReference type="Proteomes" id="UP000656804">
    <property type="component" value="Unassembled WGS sequence"/>
</dbReference>
<comment type="cofactor">
    <cofactor evidence="1">
        <name>FMN</name>
        <dbReference type="ChEBI" id="CHEBI:58210"/>
    </cofactor>
</comment>
<feature type="domain" description="FMN hydroxy acid dehydrogenase" evidence="8">
    <location>
        <begin position="1"/>
        <end position="327"/>
    </location>
</feature>
<reference evidence="9" key="1">
    <citation type="submission" date="2020-11" db="EMBL/GenBank/DDBJ databases">
        <title>Nocardioides sp. CBS4Y-1, whole genome shotgun sequence.</title>
        <authorList>
            <person name="Tuo L."/>
        </authorList>
    </citation>
    <scope>NUCLEOTIDE SEQUENCE</scope>
    <source>
        <strain evidence="9">CBS4Y-1</strain>
    </source>
</reference>
<dbReference type="EMBL" id="JADIVZ010000011">
    <property type="protein sequence ID" value="MBF4163438.1"/>
    <property type="molecule type" value="Genomic_DNA"/>
</dbReference>
<dbReference type="SUPFAM" id="SSF51395">
    <property type="entry name" value="FMN-linked oxidoreductases"/>
    <property type="match status" value="1"/>
</dbReference>
<dbReference type="PROSITE" id="PS00557">
    <property type="entry name" value="FMN_HYDROXY_ACID_DH_1"/>
    <property type="match status" value="1"/>
</dbReference>
<evidence type="ECO:0000256" key="1">
    <source>
        <dbReference type="ARBA" id="ARBA00001917"/>
    </source>
</evidence>
<keyword evidence="4" id="KW-0560">Oxidoreductase</keyword>
<dbReference type="PANTHER" id="PTHR10578:SF107">
    <property type="entry name" value="2-HYDROXYACID OXIDASE 1"/>
    <property type="match status" value="1"/>
</dbReference>
<evidence type="ECO:0000256" key="3">
    <source>
        <dbReference type="ARBA" id="ARBA00022643"/>
    </source>
</evidence>
<evidence type="ECO:0000256" key="4">
    <source>
        <dbReference type="ARBA" id="ARBA00023002"/>
    </source>
</evidence>
<dbReference type="Pfam" id="PF01070">
    <property type="entry name" value="FMN_dh"/>
    <property type="match status" value="1"/>
</dbReference>
<feature type="binding site" evidence="7">
    <location>
        <begin position="259"/>
        <end position="263"/>
    </location>
    <ligand>
        <name>FMN</name>
        <dbReference type="ChEBI" id="CHEBI:58210"/>
    </ligand>
</feature>
<dbReference type="PIRSF" id="PIRSF000138">
    <property type="entry name" value="Al-hdrx_acd_dh"/>
    <property type="match status" value="1"/>
</dbReference>
<feature type="binding site" evidence="7">
    <location>
        <position position="8"/>
    </location>
    <ligand>
        <name>glyoxylate</name>
        <dbReference type="ChEBI" id="CHEBI:36655"/>
    </ligand>
</feature>
<dbReference type="Gene3D" id="3.20.20.70">
    <property type="entry name" value="Aldolase class I"/>
    <property type="match status" value="1"/>
</dbReference>
<dbReference type="GO" id="GO:0016491">
    <property type="term" value="F:oxidoreductase activity"/>
    <property type="evidence" value="ECO:0007669"/>
    <property type="project" value="UniProtKB-KW"/>
</dbReference>
<comment type="caution">
    <text evidence="9">The sequence shown here is derived from an EMBL/GenBank/DDBJ whole genome shotgun (WGS) entry which is preliminary data.</text>
</comment>
<evidence type="ECO:0000259" key="8">
    <source>
        <dbReference type="PROSITE" id="PS51349"/>
    </source>
</evidence>
<protein>
    <submittedName>
        <fullName evidence="9">Alpha-hydroxy-acid oxidizing protein</fullName>
    </submittedName>
</protein>
<feature type="binding site" evidence="7">
    <location>
        <position position="118"/>
    </location>
    <ligand>
        <name>glyoxylate</name>
        <dbReference type="ChEBI" id="CHEBI:36655"/>
    </ligand>
</feature>
<feature type="binding site" evidence="7">
    <location>
        <position position="116"/>
    </location>
    <ligand>
        <name>FMN</name>
        <dbReference type="ChEBI" id="CHEBI:58210"/>
    </ligand>
</feature>
<dbReference type="InterPro" id="IPR013785">
    <property type="entry name" value="Aldolase_TIM"/>
</dbReference>
<accession>A0A930UYX1</accession>
<feature type="binding site" evidence="7">
    <location>
        <position position="228"/>
    </location>
    <ligand>
        <name>glyoxylate</name>
        <dbReference type="ChEBI" id="CHEBI:36655"/>
    </ligand>
</feature>
<feature type="binding site" evidence="7">
    <location>
        <position position="144"/>
    </location>
    <ligand>
        <name>FMN</name>
        <dbReference type="ChEBI" id="CHEBI:58210"/>
    </ligand>
</feature>
<keyword evidence="2 7" id="KW-0285">Flavoprotein</keyword>
<dbReference type="PANTHER" id="PTHR10578">
    <property type="entry name" value="S -2-HYDROXY-ACID OXIDASE-RELATED"/>
    <property type="match status" value="1"/>
</dbReference>